<dbReference type="Proteomes" id="UP000826661">
    <property type="component" value="Chromosome VI"/>
</dbReference>
<dbReference type="AlphaFoldDB" id="A0A8G0LKS9"/>
<reference evidence="1 2" key="1">
    <citation type="journal article" date="2021" name="BMC Genomics">
        <title>Telomere-to-telomere genome assembly of asparaginase-producing Trichoderma simmonsii.</title>
        <authorList>
            <person name="Chung D."/>
            <person name="Kwon Y.M."/>
            <person name="Yang Y."/>
        </authorList>
    </citation>
    <scope>NUCLEOTIDE SEQUENCE [LARGE SCALE GENOMIC DNA]</scope>
    <source>
        <strain evidence="1 2">GH-Sj1</strain>
    </source>
</reference>
<dbReference type="EMBL" id="CP075869">
    <property type="protein sequence ID" value="QYT04092.1"/>
    <property type="molecule type" value="Genomic_DNA"/>
</dbReference>
<evidence type="ECO:0000313" key="2">
    <source>
        <dbReference type="Proteomes" id="UP000826661"/>
    </source>
</evidence>
<evidence type="ECO:0000313" key="1">
    <source>
        <dbReference type="EMBL" id="QYT04092.1"/>
    </source>
</evidence>
<gene>
    <name evidence="1" type="ORF">H0G86_011024</name>
</gene>
<keyword evidence="2" id="KW-1185">Reference proteome</keyword>
<name>A0A8G0LKS9_9HYPO</name>
<sequence length="110" mass="12524">MDSLLPHYPEISVKLDQDRREGRSFDALELFIRHFLREGSAFATIGFEHLHKSGILTNLHLHDILSQNRPMSEDLDLLDEAVDEIDERDIKGPNNPLSFVGEPIQSSCNV</sequence>
<proteinExistence type="predicted"/>
<organism evidence="1 2">
    <name type="scientific">Trichoderma simmonsii</name>
    <dbReference type="NCBI Taxonomy" id="1491479"/>
    <lineage>
        <taxon>Eukaryota</taxon>
        <taxon>Fungi</taxon>
        <taxon>Dikarya</taxon>
        <taxon>Ascomycota</taxon>
        <taxon>Pezizomycotina</taxon>
        <taxon>Sordariomycetes</taxon>
        <taxon>Hypocreomycetidae</taxon>
        <taxon>Hypocreales</taxon>
        <taxon>Hypocreaceae</taxon>
        <taxon>Trichoderma</taxon>
    </lineage>
</organism>
<protein>
    <submittedName>
        <fullName evidence="1">C2H2-type domain-containing protein</fullName>
    </submittedName>
</protein>
<accession>A0A8G0LKS9</accession>